<keyword evidence="3" id="KW-1185">Reference proteome</keyword>
<evidence type="ECO:0008006" key="4">
    <source>
        <dbReference type="Google" id="ProtNLM"/>
    </source>
</evidence>
<name>A0ABU2LM38_9ACTN</name>
<dbReference type="Gene3D" id="3.40.109.10">
    <property type="entry name" value="NADH Oxidase"/>
    <property type="match status" value="1"/>
</dbReference>
<sequence>MAPTAELDTATAEKLVSAATRAPSIHNTQPWSFRRAPGRDTLLVRAVPSRTLQETDPTGRALHVSTGTALFNMRVAAAHLGRGTAVRLLPDPHEPGLLAAVRITDAADRRGETDLYDELWQRHSSRFPFENRPLPPGVVNDLVAAARVEDVTLYLPEADEVTRLLRLTAEGEWRNAHEPGRREESRGWVREAGSYGIAPGQLGPGDQSGNVPVRDFAGLAPALPTRVFERNPIIAVLATPHDRRTDWLRAGEALQHVLLVATGHEVRASLLHQALEWPDLRAALHGPDRPPEHVQMLIRLGYGPPGQASPRRPASEITGEEPRTPW</sequence>
<dbReference type="SUPFAM" id="SSF55469">
    <property type="entry name" value="FMN-dependent nitroreductase-like"/>
    <property type="match status" value="2"/>
</dbReference>
<evidence type="ECO:0000313" key="3">
    <source>
        <dbReference type="Proteomes" id="UP001183420"/>
    </source>
</evidence>
<dbReference type="InterPro" id="IPR000415">
    <property type="entry name" value="Nitroreductase-like"/>
</dbReference>
<dbReference type="PANTHER" id="PTHR23026:SF123">
    <property type="entry name" value="NAD(P)H NITROREDUCTASE RV3131-RELATED"/>
    <property type="match status" value="1"/>
</dbReference>
<dbReference type="RefSeq" id="WP_311597458.1">
    <property type="nucleotide sequence ID" value="NZ_JAVREM010000007.1"/>
</dbReference>
<dbReference type="Proteomes" id="UP001183420">
    <property type="component" value="Unassembled WGS sequence"/>
</dbReference>
<evidence type="ECO:0000313" key="2">
    <source>
        <dbReference type="EMBL" id="MDT0318655.1"/>
    </source>
</evidence>
<feature type="region of interest" description="Disordered" evidence="1">
    <location>
        <begin position="302"/>
        <end position="326"/>
    </location>
</feature>
<comment type="caution">
    <text evidence="2">The sequence shown here is derived from an EMBL/GenBank/DDBJ whole genome shotgun (WGS) entry which is preliminary data.</text>
</comment>
<gene>
    <name evidence="2" type="ORF">RNC47_09935</name>
</gene>
<dbReference type="PANTHER" id="PTHR23026">
    <property type="entry name" value="NADPH NITROREDUCTASE"/>
    <property type="match status" value="1"/>
</dbReference>
<organism evidence="2 3">
    <name type="scientific">Streptomyces millisiae</name>
    <dbReference type="NCBI Taxonomy" id="3075542"/>
    <lineage>
        <taxon>Bacteria</taxon>
        <taxon>Bacillati</taxon>
        <taxon>Actinomycetota</taxon>
        <taxon>Actinomycetes</taxon>
        <taxon>Kitasatosporales</taxon>
        <taxon>Streptomycetaceae</taxon>
        <taxon>Streptomyces</taxon>
    </lineage>
</organism>
<dbReference type="EMBL" id="JAVREM010000007">
    <property type="protein sequence ID" value="MDT0318655.1"/>
    <property type="molecule type" value="Genomic_DNA"/>
</dbReference>
<dbReference type="NCBIfam" id="NF047509">
    <property type="entry name" value="Rv3131_FMN_oxido"/>
    <property type="match status" value="1"/>
</dbReference>
<dbReference type="InterPro" id="IPR050627">
    <property type="entry name" value="Nitroreductase/BluB"/>
</dbReference>
<protein>
    <recommendedName>
        <fullName evidence="4">Nitroreductase</fullName>
    </recommendedName>
</protein>
<reference evidence="3" key="1">
    <citation type="submission" date="2023-07" db="EMBL/GenBank/DDBJ databases">
        <title>30 novel species of actinomycetes from the DSMZ collection.</title>
        <authorList>
            <person name="Nouioui I."/>
        </authorList>
    </citation>
    <scope>NUCLEOTIDE SEQUENCE [LARGE SCALE GENOMIC DNA]</scope>
    <source>
        <strain evidence="3">DSM 44918</strain>
    </source>
</reference>
<evidence type="ECO:0000256" key="1">
    <source>
        <dbReference type="SAM" id="MobiDB-lite"/>
    </source>
</evidence>
<accession>A0ABU2LM38</accession>
<proteinExistence type="predicted"/>